<feature type="compositionally biased region" description="Polar residues" evidence="1">
    <location>
        <begin position="15"/>
        <end position="24"/>
    </location>
</feature>
<feature type="region of interest" description="Disordered" evidence="1">
    <location>
        <begin position="472"/>
        <end position="590"/>
    </location>
</feature>
<feature type="compositionally biased region" description="Polar residues" evidence="1">
    <location>
        <begin position="66"/>
        <end position="77"/>
    </location>
</feature>
<proteinExistence type="predicted"/>
<name>A0ABP1DK93_9APHY</name>
<organism evidence="2 3">
    <name type="scientific">Somion occarium</name>
    <dbReference type="NCBI Taxonomy" id="3059160"/>
    <lineage>
        <taxon>Eukaryota</taxon>
        <taxon>Fungi</taxon>
        <taxon>Dikarya</taxon>
        <taxon>Basidiomycota</taxon>
        <taxon>Agaricomycotina</taxon>
        <taxon>Agaricomycetes</taxon>
        <taxon>Polyporales</taxon>
        <taxon>Cerrenaceae</taxon>
        <taxon>Somion</taxon>
    </lineage>
</organism>
<dbReference type="Proteomes" id="UP001497453">
    <property type="component" value="Chromosome 4"/>
</dbReference>
<accession>A0ABP1DK93</accession>
<feature type="compositionally biased region" description="Basic and acidic residues" evidence="1">
    <location>
        <begin position="42"/>
        <end position="65"/>
    </location>
</feature>
<keyword evidence="3" id="KW-1185">Reference proteome</keyword>
<evidence type="ECO:0000313" key="2">
    <source>
        <dbReference type="EMBL" id="CAL1707094.1"/>
    </source>
</evidence>
<dbReference type="EMBL" id="OZ037947">
    <property type="protein sequence ID" value="CAL1707094.1"/>
    <property type="molecule type" value="Genomic_DNA"/>
</dbReference>
<evidence type="ECO:0000313" key="3">
    <source>
        <dbReference type="Proteomes" id="UP001497453"/>
    </source>
</evidence>
<feature type="compositionally biased region" description="Basic and acidic residues" evidence="1">
    <location>
        <begin position="562"/>
        <end position="590"/>
    </location>
</feature>
<reference evidence="3" key="1">
    <citation type="submission" date="2024-04" db="EMBL/GenBank/DDBJ databases">
        <authorList>
            <person name="Shaw F."/>
            <person name="Minotto A."/>
        </authorList>
    </citation>
    <scope>NUCLEOTIDE SEQUENCE [LARGE SCALE GENOMIC DNA]</scope>
</reference>
<feature type="compositionally biased region" description="Pro residues" evidence="1">
    <location>
        <begin position="472"/>
        <end position="485"/>
    </location>
</feature>
<protein>
    <submittedName>
        <fullName evidence="2">Uncharacterized protein</fullName>
    </submittedName>
</protein>
<sequence>MLSFLTRSSDRPKSTDTPLTQSNGVKDANVVVDAQSSNGHTETAEKGASKGEAGKEADLEPKKESQITQDASSQPYTEPTIETMITPHSDRSSRRSLWRLPFLGAIAQHEARKPSLSAVAEHDRKRRARNDFEKYEKNLSRSEKRAHESAVVVRTLIVGPFGIVPTSAKTKPLSKAKLAKVKSELIHPKSANKVIAQLRAMPSGDNLIGAGTNLDGSKSTAYPRGPIHAVCLAYTDEEAHQQHFRKLKGQAAVTEAVTSTYIERTVSATTAFETVASVTNASVTQLTEMFSELKIVSLIASPDLGLGQPGDGPGILSGALPTADTVLQGIQQITPQLLALGYATGKAILPDHSGMECDICLLHPADTDIVGVYPPTDRMSVITYWWGFELVLPPPSIDFLGNVPSIAHAVMNFLTGLSLVNNGIREILPFIRYISQYIDSEFNMIKSQDQRQGVVCAATWIMPAALVPRPWDFPPPPVADKPSTPPDSGADTPNEDVPTPSPGTPRSGQPTLLPPPLNTDSVFVGVDGMPPIDDTPVEVTAEGTDIPDVQVIPPTPPATETLRVKERHLEEQEGRTDGGVDNLKDLVADK</sequence>
<feature type="region of interest" description="Disordered" evidence="1">
    <location>
        <begin position="1"/>
        <end position="93"/>
    </location>
</feature>
<gene>
    <name evidence="2" type="ORF">GFSPODELE1_LOCUS6197</name>
</gene>
<evidence type="ECO:0000256" key="1">
    <source>
        <dbReference type="SAM" id="MobiDB-lite"/>
    </source>
</evidence>